<dbReference type="InterPro" id="IPR026992">
    <property type="entry name" value="DIOX_N"/>
</dbReference>
<reference evidence="5 6" key="1">
    <citation type="submission" date="2018-12" db="EMBL/GenBank/DDBJ databases">
        <title>Venturia inaequalis Genome Resource.</title>
        <authorList>
            <person name="Lichtner F.J."/>
        </authorList>
    </citation>
    <scope>NUCLEOTIDE SEQUENCE [LARGE SCALE GENOMIC DNA]</scope>
    <source>
        <strain evidence="5 6">120213</strain>
    </source>
</reference>
<evidence type="ECO:0000256" key="3">
    <source>
        <dbReference type="SAM" id="MobiDB-lite"/>
    </source>
</evidence>
<dbReference type="GO" id="GO:0016491">
    <property type="term" value="F:oxidoreductase activity"/>
    <property type="evidence" value="ECO:0007669"/>
    <property type="project" value="UniProtKB-KW"/>
</dbReference>
<dbReference type="InterPro" id="IPR005123">
    <property type="entry name" value="Oxoglu/Fe-dep_dioxygenase_dom"/>
</dbReference>
<name>A0A8H3YN49_VENIN</name>
<dbReference type="Pfam" id="PF14226">
    <property type="entry name" value="DIOX_N"/>
    <property type="match status" value="1"/>
</dbReference>
<dbReference type="AlphaFoldDB" id="A0A8H3YN49"/>
<protein>
    <recommendedName>
        <fullName evidence="4">Fe2OG dioxygenase domain-containing protein</fullName>
    </recommendedName>
</protein>
<dbReference type="EMBL" id="WNWS01000718">
    <property type="protein sequence ID" value="KAE9964227.1"/>
    <property type="molecule type" value="Genomic_DNA"/>
</dbReference>
<accession>A0A8H3YN49</accession>
<dbReference type="Pfam" id="PF03171">
    <property type="entry name" value="2OG-FeII_Oxy"/>
    <property type="match status" value="1"/>
</dbReference>
<feature type="domain" description="Fe2OG dioxygenase" evidence="4">
    <location>
        <begin position="187"/>
        <end position="290"/>
    </location>
</feature>
<dbReference type="Gene3D" id="2.60.120.330">
    <property type="entry name" value="B-lactam Antibiotic, Isopenicillin N Synthase, Chain"/>
    <property type="match status" value="1"/>
</dbReference>
<sequence length="338" mass="37929">MTAEFTSFAGNKRTIASDTARTASFNEIPIISLKSPNAELIAQLRDACTRVGFFYIQDHDVPQEKIDKTFEIAKSFFAQEKEVKNEINYKKSRILRGYEPPAEVRTDETKKADLNEAFNWGYEKALDPERRDSDDEETGQNAWPTHPSFKSTLSDYYTSLLTLARHLLRLFAQVLDLQPTYFDPLVTHPGAMARLIHYPPQSPNDPTALGIGAHTDIECFTILCQGAVPALQILNAEGEWIQAPPVPGTFVVNIGDMLARWTNDRFISTVHRVWNVTGEERYSIPFFFGVNYDVVIETLEGCLGKGEEGRYAPVVAGDYVYGRLSASRLPVKGKAVQV</sequence>
<proteinExistence type="inferred from homology"/>
<comment type="caution">
    <text evidence="5">The sequence shown here is derived from an EMBL/GenBank/DDBJ whole genome shotgun (WGS) entry which is preliminary data.</text>
</comment>
<keyword evidence="2" id="KW-0560">Oxidoreductase</keyword>
<dbReference type="SUPFAM" id="SSF51197">
    <property type="entry name" value="Clavaminate synthase-like"/>
    <property type="match status" value="1"/>
</dbReference>
<keyword evidence="2" id="KW-0479">Metal-binding</keyword>
<keyword evidence="2" id="KW-0408">Iron</keyword>
<dbReference type="PANTHER" id="PTHR47990">
    <property type="entry name" value="2-OXOGLUTARATE (2OG) AND FE(II)-DEPENDENT OXYGENASE SUPERFAMILY PROTEIN-RELATED"/>
    <property type="match status" value="1"/>
</dbReference>
<dbReference type="InterPro" id="IPR044861">
    <property type="entry name" value="IPNS-like_FE2OG_OXY"/>
</dbReference>
<organism evidence="5 6">
    <name type="scientific">Venturia inaequalis</name>
    <name type="common">Apple scab fungus</name>
    <dbReference type="NCBI Taxonomy" id="5025"/>
    <lineage>
        <taxon>Eukaryota</taxon>
        <taxon>Fungi</taxon>
        <taxon>Dikarya</taxon>
        <taxon>Ascomycota</taxon>
        <taxon>Pezizomycotina</taxon>
        <taxon>Dothideomycetes</taxon>
        <taxon>Pleosporomycetidae</taxon>
        <taxon>Venturiales</taxon>
        <taxon>Venturiaceae</taxon>
        <taxon>Venturia</taxon>
    </lineage>
</organism>
<dbReference type="GO" id="GO:0044283">
    <property type="term" value="P:small molecule biosynthetic process"/>
    <property type="evidence" value="ECO:0007669"/>
    <property type="project" value="UniProtKB-ARBA"/>
</dbReference>
<evidence type="ECO:0000313" key="6">
    <source>
        <dbReference type="Proteomes" id="UP000447873"/>
    </source>
</evidence>
<evidence type="ECO:0000256" key="1">
    <source>
        <dbReference type="ARBA" id="ARBA00008056"/>
    </source>
</evidence>
<evidence type="ECO:0000313" key="5">
    <source>
        <dbReference type="EMBL" id="KAE9964227.1"/>
    </source>
</evidence>
<evidence type="ECO:0000259" key="4">
    <source>
        <dbReference type="PROSITE" id="PS51471"/>
    </source>
</evidence>
<dbReference type="GO" id="GO:0046872">
    <property type="term" value="F:metal ion binding"/>
    <property type="evidence" value="ECO:0007669"/>
    <property type="project" value="UniProtKB-KW"/>
</dbReference>
<dbReference type="InterPro" id="IPR027443">
    <property type="entry name" value="IPNS-like_sf"/>
</dbReference>
<gene>
    <name evidence="5" type="ORF">EG328_010674</name>
</gene>
<dbReference type="OrthoDB" id="288590at2759"/>
<dbReference type="InterPro" id="IPR050231">
    <property type="entry name" value="Iron_ascorbate_oxido_reductase"/>
</dbReference>
<dbReference type="PRINTS" id="PR00682">
    <property type="entry name" value="IPNSYNTHASE"/>
</dbReference>
<dbReference type="Proteomes" id="UP000447873">
    <property type="component" value="Unassembled WGS sequence"/>
</dbReference>
<comment type="similarity">
    <text evidence="1 2">Belongs to the iron/ascorbate-dependent oxidoreductase family.</text>
</comment>
<evidence type="ECO:0000256" key="2">
    <source>
        <dbReference type="RuleBase" id="RU003682"/>
    </source>
</evidence>
<dbReference type="PROSITE" id="PS51471">
    <property type="entry name" value="FE2OG_OXY"/>
    <property type="match status" value="1"/>
</dbReference>
<feature type="region of interest" description="Disordered" evidence="3">
    <location>
        <begin position="125"/>
        <end position="146"/>
    </location>
</feature>